<dbReference type="EMBL" id="CP054491">
    <property type="protein sequence ID" value="QKQ28088.1"/>
    <property type="molecule type" value="Genomic_DNA"/>
</dbReference>
<name>A0A6N0I0E3_9GAMM</name>
<dbReference type="Proteomes" id="UP000509658">
    <property type="component" value="Chromosome"/>
</dbReference>
<evidence type="ECO:0000256" key="1">
    <source>
        <dbReference type="SAM" id="SignalP"/>
    </source>
</evidence>
<accession>A0A6N0I0E3</accession>
<evidence type="ECO:0000313" key="2">
    <source>
        <dbReference type="EMBL" id="QKQ28088.1"/>
    </source>
</evidence>
<feature type="signal peptide" evidence="1">
    <location>
        <begin position="1"/>
        <end position="22"/>
    </location>
</feature>
<reference evidence="2 3" key="1">
    <citation type="submission" date="2020-05" db="EMBL/GenBank/DDBJ databases">
        <title>Horizontal transmission and recombination maintain forever young bacterial symbiont genomes.</title>
        <authorList>
            <person name="Russell S.L."/>
            <person name="Pepper-Tunick E."/>
            <person name="Svedberg J."/>
            <person name="Byrne A."/>
            <person name="Ruelas Castillo J."/>
            <person name="Vollmers C."/>
            <person name="Beinart R.A."/>
            <person name="Corbett-Detig R."/>
        </authorList>
    </citation>
    <scope>NUCLEOTIDE SEQUENCE [LARGE SCALE GENOMIC DNA]</scope>
    <source>
        <strain evidence="2">Santa_Monica_outfall</strain>
    </source>
</reference>
<feature type="chain" id="PRO_5026670543" evidence="1">
    <location>
        <begin position="23"/>
        <end position="207"/>
    </location>
</feature>
<dbReference type="KEGG" id="rev:HUE57_18695"/>
<keyword evidence="1" id="KW-0732">Signal</keyword>
<dbReference type="AlphaFoldDB" id="A0A6N0I0E3"/>
<sequence>MSVAMKLTGLLLLSVATLPSVAETMRCSDGTPVGMGRCTGQQLSAGVDLYATARSAQWQSVTGRVRFGSARVAKRAMAQGLGSVRLANGRWGRQVIAVRPDWRGRDYVGGRFDLPRLPENAHLRAELALMHGAPDRATLRYSVLAIVDGSERLLKQQQLSGKRVIRLDVDLSPWRGRALQLELRVERLFGSYPVTALWITPRIEAKE</sequence>
<gene>
    <name evidence="2" type="ORF">HUE57_18695</name>
</gene>
<protein>
    <submittedName>
        <fullName evidence="2">Uncharacterized protein</fullName>
    </submittedName>
</protein>
<evidence type="ECO:0000313" key="3">
    <source>
        <dbReference type="Proteomes" id="UP000509658"/>
    </source>
</evidence>
<proteinExistence type="predicted"/>
<keyword evidence="3" id="KW-1185">Reference proteome</keyword>
<organism evidence="2 3">
    <name type="scientific">Candidatus Reidiella endopervernicosa</name>
    <dbReference type="NCBI Taxonomy" id="2738883"/>
    <lineage>
        <taxon>Bacteria</taxon>
        <taxon>Pseudomonadati</taxon>
        <taxon>Pseudomonadota</taxon>
        <taxon>Gammaproteobacteria</taxon>
        <taxon>Candidatus Reidiella</taxon>
    </lineage>
</organism>
<dbReference type="RefSeq" id="WP_135622528.1">
    <property type="nucleotide sequence ID" value="NZ_CP054491.1"/>
</dbReference>